<dbReference type="InterPro" id="IPR053195">
    <property type="entry name" value="Bax-like"/>
</dbReference>
<accession>A0A1M5BJ09</accession>
<dbReference type="NCBIfam" id="NF007681">
    <property type="entry name" value="PRK10356.1"/>
    <property type="match status" value="1"/>
</dbReference>
<dbReference type="Gene3D" id="1.10.530.10">
    <property type="match status" value="1"/>
</dbReference>
<evidence type="ECO:0000259" key="2">
    <source>
        <dbReference type="SMART" id="SM00047"/>
    </source>
</evidence>
<dbReference type="Pfam" id="PF01832">
    <property type="entry name" value="Glucosaminidase"/>
    <property type="match status" value="1"/>
</dbReference>
<sequence>MHRCRPLHRRSRAASILALTVCLGIAAFPMAAPAEPASEASSQPLQEIALYEQTQRVIDEVDPLSRLPDLRKYPAGPKRKQAFLELLVPIVEIENRRIAAQRQWLLALQSRKGGLSRQEATQLTALCEEYALECSGQKVPAQLLARVNTVPLPLVVVQAVEESGWGTSRFARQGNNLFGLRCFGSECGLAQRGSGRRYQVFDSVRESVRVYLRNLNTHDAYRQLREQRARQARQGRKVTAEKLIATLDNYAVRDDYQDVLLSLLRSNDGLIEQHRSDDTV</sequence>
<dbReference type="OrthoDB" id="9788155at2"/>
<evidence type="ECO:0000256" key="1">
    <source>
        <dbReference type="SAM" id="SignalP"/>
    </source>
</evidence>
<keyword evidence="1" id="KW-0732">Signal</keyword>
<feature type="signal peptide" evidence="1">
    <location>
        <begin position="1"/>
        <end position="34"/>
    </location>
</feature>
<dbReference type="GO" id="GO:0004040">
    <property type="term" value="F:amidase activity"/>
    <property type="evidence" value="ECO:0007669"/>
    <property type="project" value="InterPro"/>
</dbReference>
<feature type="chain" id="PRO_5012522183" evidence="1">
    <location>
        <begin position="35"/>
        <end position="280"/>
    </location>
</feature>
<dbReference type="RefSeq" id="WP_072823536.1">
    <property type="nucleotide sequence ID" value="NZ_FQUJ01000011.1"/>
</dbReference>
<feature type="domain" description="Mannosyl-glycoprotein endo-beta-N-acetylglucosamidase-like" evidence="2">
    <location>
        <begin position="114"/>
        <end position="257"/>
    </location>
</feature>
<dbReference type="EMBL" id="FQUJ01000011">
    <property type="protein sequence ID" value="SHF42310.1"/>
    <property type="molecule type" value="Genomic_DNA"/>
</dbReference>
<reference evidence="3 4" key="1">
    <citation type="submission" date="2016-11" db="EMBL/GenBank/DDBJ databases">
        <authorList>
            <person name="Jaros S."/>
            <person name="Januszkiewicz K."/>
            <person name="Wedrychowicz H."/>
        </authorList>
    </citation>
    <scope>NUCLEOTIDE SEQUENCE [LARGE SCALE GENOMIC DNA]</scope>
    <source>
        <strain evidence="3 4">DSM 19980</strain>
    </source>
</reference>
<dbReference type="STRING" id="1121942.SAMN02745148_02598"/>
<name>A0A1M5BJ09_9GAMM</name>
<organism evidence="3 4">
    <name type="scientific">Modicisalibacter ilicicola DSM 19980</name>
    <dbReference type="NCBI Taxonomy" id="1121942"/>
    <lineage>
        <taxon>Bacteria</taxon>
        <taxon>Pseudomonadati</taxon>
        <taxon>Pseudomonadota</taxon>
        <taxon>Gammaproteobacteria</taxon>
        <taxon>Oceanospirillales</taxon>
        <taxon>Halomonadaceae</taxon>
        <taxon>Modicisalibacter</taxon>
    </lineage>
</organism>
<protein>
    <submittedName>
        <fullName evidence="3">Bax protein</fullName>
    </submittedName>
</protein>
<dbReference type="SMART" id="SM00047">
    <property type="entry name" value="LYZ2"/>
    <property type="match status" value="1"/>
</dbReference>
<keyword evidence="4" id="KW-1185">Reference proteome</keyword>
<gene>
    <name evidence="3" type="ORF">SAMN02745148_02598</name>
</gene>
<proteinExistence type="predicted"/>
<evidence type="ECO:0000313" key="4">
    <source>
        <dbReference type="Proteomes" id="UP000184346"/>
    </source>
</evidence>
<dbReference type="Proteomes" id="UP000184346">
    <property type="component" value="Unassembled WGS sequence"/>
</dbReference>
<dbReference type="AlphaFoldDB" id="A0A1M5BJ09"/>
<dbReference type="PANTHER" id="PTHR40572:SF1">
    <property type="entry name" value="PROTEIN BAX"/>
    <property type="match status" value="1"/>
</dbReference>
<dbReference type="PANTHER" id="PTHR40572">
    <property type="entry name" value="PROTEIN BAX"/>
    <property type="match status" value="1"/>
</dbReference>
<dbReference type="InterPro" id="IPR002901">
    <property type="entry name" value="MGlyc_endo_b_GlcNAc-like_dom"/>
</dbReference>
<evidence type="ECO:0000313" key="3">
    <source>
        <dbReference type="EMBL" id="SHF42310.1"/>
    </source>
</evidence>